<accession>J3NZ60</accession>
<evidence type="ECO:0000313" key="3">
    <source>
        <dbReference type="EnsemblFungi" id="EJT76643"/>
    </source>
</evidence>
<sequence length="134" mass="14932">MGDQKTDGCIPVAASATPYCTGDTTFHSAEPGSPTVHFILLRAVAALRSIGRDGKFSAPKYQQQQQQLQHHKTAKNQPLLHQPPPLDVWDRPTWSQQLFAPAQYRTGRRQHPPRDRPDQARQSASGGQRKRKSG</sequence>
<dbReference type="Proteomes" id="UP000006039">
    <property type="component" value="Unassembled WGS sequence"/>
</dbReference>
<proteinExistence type="predicted"/>
<feature type="region of interest" description="Disordered" evidence="1">
    <location>
        <begin position="55"/>
        <end position="134"/>
    </location>
</feature>
<dbReference type="RefSeq" id="XP_009222643.1">
    <property type="nucleotide sequence ID" value="XM_009224379.1"/>
</dbReference>
<name>J3NZ60_GAET3</name>
<dbReference type="AlphaFoldDB" id="J3NZ60"/>
<keyword evidence="4" id="KW-1185">Reference proteome</keyword>
<protein>
    <submittedName>
        <fullName evidence="2 3">Uncharacterized protein</fullName>
    </submittedName>
</protein>
<dbReference type="GeneID" id="20347018"/>
<gene>
    <name evidence="3" type="primary">20347018</name>
    <name evidence="2" type="ORF">GGTG_06560</name>
</gene>
<reference evidence="3" key="4">
    <citation type="journal article" date="2015" name="G3 (Bethesda)">
        <title>Genome sequences of three phytopathogenic species of the Magnaporthaceae family of fungi.</title>
        <authorList>
            <person name="Okagaki L.H."/>
            <person name="Nunes C.C."/>
            <person name="Sailsbery J."/>
            <person name="Clay B."/>
            <person name="Brown D."/>
            <person name="John T."/>
            <person name="Oh Y."/>
            <person name="Young N."/>
            <person name="Fitzgerald M."/>
            <person name="Haas B.J."/>
            <person name="Zeng Q."/>
            <person name="Young S."/>
            <person name="Adiconis X."/>
            <person name="Fan L."/>
            <person name="Levin J.Z."/>
            <person name="Mitchell T.K."/>
            <person name="Okubara P.A."/>
            <person name="Farman M.L."/>
            <person name="Kohn L.M."/>
            <person name="Birren B."/>
            <person name="Ma L.-J."/>
            <person name="Dean R.A."/>
        </authorList>
    </citation>
    <scope>NUCLEOTIDE SEQUENCE</scope>
    <source>
        <strain evidence="3">R3-111a-1</strain>
    </source>
</reference>
<evidence type="ECO:0000313" key="2">
    <source>
        <dbReference type="EMBL" id="EJT76643.1"/>
    </source>
</evidence>
<reference evidence="4" key="1">
    <citation type="submission" date="2010-07" db="EMBL/GenBank/DDBJ databases">
        <title>The genome sequence of Gaeumannomyces graminis var. tritici strain R3-111a-1.</title>
        <authorList>
            <consortium name="The Broad Institute Genome Sequencing Platform"/>
            <person name="Ma L.-J."/>
            <person name="Dead R."/>
            <person name="Young S."/>
            <person name="Zeng Q."/>
            <person name="Koehrsen M."/>
            <person name="Alvarado L."/>
            <person name="Berlin A."/>
            <person name="Chapman S.B."/>
            <person name="Chen Z."/>
            <person name="Freedman E."/>
            <person name="Gellesch M."/>
            <person name="Goldberg J."/>
            <person name="Griggs A."/>
            <person name="Gujja S."/>
            <person name="Heilman E.R."/>
            <person name="Heiman D."/>
            <person name="Hepburn T."/>
            <person name="Howarth C."/>
            <person name="Jen D."/>
            <person name="Larson L."/>
            <person name="Mehta T."/>
            <person name="Neiman D."/>
            <person name="Pearson M."/>
            <person name="Roberts A."/>
            <person name="Saif S."/>
            <person name="Shea T."/>
            <person name="Shenoy N."/>
            <person name="Sisk P."/>
            <person name="Stolte C."/>
            <person name="Sykes S."/>
            <person name="Walk T."/>
            <person name="White J."/>
            <person name="Yandava C."/>
            <person name="Haas B."/>
            <person name="Nusbaum C."/>
            <person name="Birren B."/>
        </authorList>
    </citation>
    <scope>NUCLEOTIDE SEQUENCE [LARGE SCALE GENOMIC DNA]</scope>
    <source>
        <strain evidence="4">R3-111a-1</strain>
    </source>
</reference>
<reference evidence="3" key="5">
    <citation type="submission" date="2018-04" db="UniProtKB">
        <authorList>
            <consortium name="EnsemblFungi"/>
        </authorList>
    </citation>
    <scope>IDENTIFICATION</scope>
    <source>
        <strain evidence="3">R3-111a-1</strain>
    </source>
</reference>
<evidence type="ECO:0000256" key="1">
    <source>
        <dbReference type="SAM" id="MobiDB-lite"/>
    </source>
</evidence>
<dbReference type="HOGENOM" id="CLU_1896346_0_0_1"/>
<dbReference type="EnsemblFungi" id="EJT76643">
    <property type="protein sequence ID" value="EJT76643"/>
    <property type="gene ID" value="GGTG_06560"/>
</dbReference>
<reference evidence="2" key="3">
    <citation type="submission" date="2010-09" db="EMBL/GenBank/DDBJ databases">
        <title>Annotation of Gaeumannomyces graminis var. tritici R3-111a-1.</title>
        <authorList>
            <consortium name="The Broad Institute Genome Sequencing Platform"/>
            <person name="Ma L.-J."/>
            <person name="Dead R."/>
            <person name="Young S.K."/>
            <person name="Zeng Q."/>
            <person name="Gargeya S."/>
            <person name="Fitzgerald M."/>
            <person name="Haas B."/>
            <person name="Abouelleil A."/>
            <person name="Alvarado L."/>
            <person name="Arachchi H.M."/>
            <person name="Berlin A."/>
            <person name="Brown A."/>
            <person name="Chapman S.B."/>
            <person name="Chen Z."/>
            <person name="Dunbar C."/>
            <person name="Freedman E."/>
            <person name="Gearin G."/>
            <person name="Gellesch M."/>
            <person name="Goldberg J."/>
            <person name="Griggs A."/>
            <person name="Gujja S."/>
            <person name="Heiman D."/>
            <person name="Howarth C."/>
            <person name="Larson L."/>
            <person name="Lui A."/>
            <person name="MacDonald P.J.P."/>
            <person name="Mehta T."/>
            <person name="Montmayeur A."/>
            <person name="Murphy C."/>
            <person name="Neiman D."/>
            <person name="Pearson M."/>
            <person name="Priest M."/>
            <person name="Roberts A."/>
            <person name="Saif S."/>
            <person name="Shea T."/>
            <person name="Shenoy N."/>
            <person name="Sisk P."/>
            <person name="Stolte C."/>
            <person name="Sykes S."/>
            <person name="Yandava C."/>
            <person name="Wortman J."/>
            <person name="Nusbaum C."/>
            <person name="Birren B."/>
        </authorList>
    </citation>
    <scope>NUCLEOTIDE SEQUENCE</scope>
    <source>
        <strain evidence="2">R3-111a-1</strain>
    </source>
</reference>
<reference evidence="2" key="2">
    <citation type="submission" date="2010-07" db="EMBL/GenBank/DDBJ databases">
        <authorList>
            <consortium name="The Broad Institute Genome Sequencing Platform"/>
            <consortium name="Broad Institute Genome Sequencing Center for Infectious Disease"/>
            <person name="Ma L.-J."/>
            <person name="Dead R."/>
            <person name="Young S."/>
            <person name="Zeng Q."/>
            <person name="Koehrsen M."/>
            <person name="Alvarado L."/>
            <person name="Berlin A."/>
            <person name="Chapman S.B."/>
            <person name="Chen Z."/>
            <person name="Freedman E."/>
            <person name="Gellesch M."/>
            <person name="Goldberg J."/>
            <person name="Griggs A."/>
            <person name="Gujja S."/>
            <person name="Heilman E.R."/>
            <person name="Heiman D."/>
            <person name="Hepburn T."/>
            <person name="Howarth C."/>
            <person name="Jen D."/>
            <person name="Larson L."/>
            <person name="Mehta T."/>
            <person name="Neiman D."/>
            <person name="Pearson M."/>
            <person name="Roberts A."/>
            <person name="Saif S."/>
            <person name="Shea T."/>
            <person name="Shenoy N."/>
            <person name="Sisk P."/>
            <person name="Stolte C."/>
            <person name="Sykes S."/>
            <person name="Walk T."/>
            <person name="White J."/>
            <person name="Yandava C."/>
            <person name="Haas B."/>
            <person name="Nusbaum C."/>
            <person name="Birren B."/>
        </authorList>
    </citation>
    <scope>NUCLEOTIDE SEQUENCE</scope>
    <source>
        <strain evidence="2">R3-111a-1</strain>
    </source>
</reference>
<dbReference type="VEuPathDB" id="FungiDB:GGTG_06560"/>
<organism evidence="2">
    <name type="scientific">Gaeumannomyces tritici (strain R3-111a-1)</name>
    <name type="common">Wheat and barley take-all root rot fungus</name>
    <name type="synonym">Gaeumannomyces graminis var. tritici</name>
    <dbReference type="NCBI Taxonomy" id="644352"/>
    <lineage>
        <taxon>Eukaryota</taxon>
        <taxon>Fungi</taxon>
        <taxon>Dikarya</taxon>
        <taxon>Ascomycota</taxon>
        <taxon>Pezizomycotina</taxon>
        <taxon>Sordariomycetes</taxon>
        <taxon>Sordariomycetidae</taxon>
        <taxon>Magnaporthales</taxon>
        <taxon>Magnaporthaceae</taxon>
        <taxon>Gaeumannomyces</taxon>
    </lineage>
</organism>
<dbReference type="EMBL" id="GL385397">
    <property type="protein sequence ID" value="EJT76643.1"/>
    <property type="molecule type" value="Genomic_DNA"/>
</dbReference>
<evidence type="ECO:0000313" key="4">
    <source>
        <dbReference type="Proteomes" id="UP000006039"/>
    </source>
</evidence>